<proteinExistence type="predicted"/>
<protein>
    <submittedName>
        <fullName evidence="1">Uncharacterized protein</fullName>
    </submittedName>
</protein>
<accession>A0A0A9BAR3</accession>
<evidence type="ECO:0000313" key="1">
    <source>
        <dbReference type="EMBL" id="JAD59253.1"/>
    </source>
</evidence>
<reference evidence="1" key="2">
    <citation type="journal article" date="2015" name="Data Brief">
        <title>Shoot transcriptome of the giant reed, Arundo donax.</title>
        <authorList>
            <person name="Barrero R.A."/>
            <person name="Guerrero F.D."/>
            <person name="Moolhuijzen P."/>
            <person name="Goolsby J.A."/>
            <person name="Tidwell J."/>
            <person name="Bellgard S.E."/>
            <person name="Bellgard M.I."/>
        </authorList>
    </citation>
    <scope>NUCLEOTIDE SEQUENCE</scope>
    <source>
        <tissue evidence="1">Shoot tissue taken approximately 20 cm above the soil surface</tissue>
    </source>
</reference>
<dbReference type="EMBL" id="GBRH01238642">
    <property type="protein sequence ID" value="JAD59253.1"/>
    <property type="molecule type" value="Transcribed_RNA"/>
</dbReference>
<organism evidence="1">
    <name type="scientific">Arundo donax</name>
    <name type="common">Giant reed</name>
    <name type="synonym">Donax arundinaceus</name>
    <dbReference type="NCBI Taxonomy" id="35708"/>
    <lineage>
        <taxon>Eukaryota</taxon>
        <taxon>Viridiplantae</taxon>
        <taxon>Streptophyta</taxon>
        <taxon>Embryophyta</taxon>
        <taxon>Tracheophyta</taxon>
        <taxon>Spermatophyta</taxon>
        <taxon>Magnoliopsida</taxon>
        <taxon>Liliopsida</taxon>
        <taxon>Poales</taxon>
        <taxon>Poaceae</taxon>
        <taxon>PACMAD clade</taxon>
        <taxon>Arundinoideae</taxon>
        <taxon>Arundineae</taxon>
        <taxon>Arundo</taxon>
    </lineage>
</organism>
<sequence length="41" mass="5117">MKREYTTMVNHLPFMHNPHTDNHWPFHCLYLYKEQTQSILN</sequence>
<reference evidence="1" key="1">
    <citation type="submission" date="2014-09" db="EMBL/GenBank/DDBJ databases">
        <authorList>
            <person name="Magalhaes I.L.F."/>
            <person name="Oliveira U."/>
            <person name="Santos F.R."/>
            <person name="Vidigal T.H.D.A."/>
            <person name="Brescovit A.D."/>
            <person name="Santos A.J."/>
        </authorList>
    </citation>
    <scope>NUCLEOTIDE SEQUENCE</scope>
    <source>
        <tissue evidence="1">Shoot tissue taken approximately 20 cm above the soil surface</tissue>
    </source>
</reference>
<dbReference type="AlphaFoldDB" id="A0A0A9BAR3"/>
<name>A0A0A9BAR3_ARUDO</name>